<proteinExistence type="predicted"/>
<protein>
    <submittedName>
        <fullName evidence="1">Uncharacterized protein</fullName>
    </submittedName>
</protein>
<dbReference type="EMBL" id="JBHSAS010000012">
    <property type="protein sequence ID" value="MFC4029081.1"/>
    <property type="molecule type" value="Genomic_DNA"/>
</dbReference>
<evidence type="ECO:0000313" key="2">
    <source>
        <dbReference type="Proteomes" id="UP001595793"/>
    </source>
</evidence>
<organism evidence="1 2">
    <name type="scientific">Zunongwangia endophytica</name>
    <dbReference type="NCBI Taxonomy" id="1808945"/>
    <lineage>
        <taxon>Bacteria</taxon>
        <taxon>Pseudomonadati</taxon>
        <taxon>Bacteroidota</taxon>
        <taxon>Flavobacteriia</taxon>
        <taxon>Flavobacteriales</taxon>
        <taxon>Flavobacteriaceae</taxon>
        <taxon>Zunongwangia</taxon>
    </lineage>
</organism>
<evidence type="ECO:0000313" key="1">
    <source>
        <dbReference type="EMBL" id="MFC4029081.1"/>
    </source>
</evidence>
<sequence>MRYLGLFVVLFILLKPVLPVVDYIFNYDYIATELCINRDRPDLACNGKCYLMQSLAEQANKEHDKKQANLESRYKLPVLYFEDHQSIFDNLTDVLINKAKVTMPYFASYSFLFSKDETKPPIA</sequence>
<accession>A0ABV8HCN0</accession>
<keyword evidence="2" id="KW-1185">Reference proteome</keyword>
<gene>
    <name evidence="1" type="ORF">ACFOS1_16785</name>
</gene>
<name>A0ABV8HCN0_9FLAO</name>
<comment type="caution">
    <text evidence="1">The sequence shown here is derived from an EMBL/GenBank/DDBJ whole genome shotgun (WGS) entry which is preliminary data.</text>
</comment>
<dbReference type="RefSeq" id="WP_290236794.1">
    <property type="nucleotide sequence ID" value="NZ_JAUFPZ010000002.1"/>
</dbReference>
<dbReference type="Proteomes" id="UP001595793">
    <property type="component" value="Unassembled WGS sequence"/>
</dbReference>
<reference evidence="2" key="1">
    <citation type="journal article" date="2019" name="Int. J. Syst. Evol. Microbiol.">
        <title>The Global Catalogue of Microorganisms (GCM) 10K type strain sequencing project: providing services to taxonomists for standard genome sequencing and annotation.</title>
        <authorList>
            <consortium name="The Broad Institute Genomics Platform"/>
            <consortium name="The Broad Institute Genome Sequencing Center for Infectious Disease"/>
            <person name="Wu L."/>
            <person name="Ma J."/>
        </authorList>
    </citation>
    <scope>NUCLEOTIDE SEQUENCE [LARGE SCALE GENOMIC DNA]</scope>
    <source>
        <strain evidence="2">CECT 9128</strain>
    </source>
</reference>